<keyword evidence="3" id="KW-1185">Reference proteome</keyword>
<dbReference type="EMBL" id="JABFTP020000042">
    <property type="protein sequence ID" value="KAL3271769.1"/>
    <property type="molecule type" value="Genomic_DNA"/>
</dbReference>
<proteinExistence type="predicted"/>
<comment type="caution">
    <text evidence="2">The sequence shown here is derived from an EMBL/GenBank/DDBJ whole genome shotgun (WGS) entry which is preliminary data.</text>
</comment>
<dbReference type="SUPFAM" id="SSF47616">
    <property type="entry name" value="GST C-terminal domain-like"/>
    <property type="match status" value="1"/>
</dbReference>
<dbReference type="PANTHER" id="PTHR43969:SF9">
    <property type="entry name" value="GLUTATHIONE S TRANSFERASE D10, ISOFORM A-RELATED"/>
    <property type="match status" value="1"/>
</dbReference>
<dbReference type="Gene3D" id="1.20.1050.10">
    <property type="match status" value="1"/>
</dbReference>
<evidence type="ECO:0000259" key="1">
    <source>
        <dbReference type="PROSITE" id="PS50405"/>
    </source>
</evidence>
<protein>
    <recommendedName>
        <fullName evidence="1">GST C-terminal domain-containing protein</fullName>
    </recommendedName>
</protein>
<evidence type="ECO:0000313" key="3">
    <source>
        <dbReference type="Proteomes" id="UP001516400"/>
    </source>
</evidence>
<sequence length="136" mass="15931">MYDSSILFPALHRITIKIYELKTDGPSDDDREYAEYACDILEKILGEQTYVAGNFLSIADFSVIACISSLHYLIPIQMNTYPRITAWMKRMEHLPYYYMNQYGLEKQIKLMEECKNKHRRMNGEISSYSTSTCSEK</sequence>
<evidence type="ECO:0000313" key="2">
    <source>
        <dbReference type="EMBL" id="KAL3271769.1"/>
    </source>
</evidence>
<dbReference type="Proteomes" id="UP001516400">
    <property type="component" value="Unassembled WGS sequence"/>
</dbReference>
<name>A0ABD2MZD9_9CUCU</name>
<dbReference type="InterPro" id="IPR010987">
    <property type="entry name" value="Glutathione-S-Trfase_C-like"/>
</dbReference>
<dbReference type="AlphaFoldDB" id="A0ABD2MZD9"/>
<dbReference type="InterPro" id="IPR004046">
    <property type="entry name" value="GST_C"/>
</dbReference>
<reference evidence="2 3" key="1">
    <citation type="journal article" date="2021" name="BMC Biol.">
        <title>Horizontally acquired antibacterial genes associated with adaptive radiation of ladybird beetles.</title>
        <authorList>
            <person name="Li H.S."/>
            <person name="Tang X.F."/>
            <person name="Huang Y.H."/>
            <person name="Xu Z.Y."/>
            <person name="Chen M.L."/>
            <person name="Du X.Y."/>
            <person name="Qiu B.Y."/>
            <person name="Chen P.T."/>
            <person name="Zhang W."/>
            <person name="Slipinski A."/>
            <person name="Escalona H.E."/>
            <person name="Waterhouse R.M."/>
            <person name="Zwick A."/>
            <person name="Pang H."/>
        </authorList>
    </citation>
    <scope>NUCLEOTIDE SEQUENCE [LARGE SCALE GENOMIC DNA]</scope>
    <source>
        <strain evidence="2">SYSU2018</strain>
    </source>
</reference>
<dbReference type="Pfam" id="PF14497">
    <property type="entry name" value="GST_C_3"/>
    <property type="match status" value="1"/>
</dbReference>
<gene>
    <name evidence="2" type="ORF">HHI36_022239</name>
</gene>
<feature type="domain" description="GST C-terminal" evidence="1">
    <location>
        <begin position="1"/>
        <end position="110"/>
    </location>
</feature>
<dbReference type="PANTHER" id="PTHR43969">
    <property type="entry name" value="GLUTATHIONE S TRANSFERASE D10, ISOFORM A-RELATED"/>
    <property type="match status" value="1"/>
</dbReference>
<dbReference type="PROSITE" id="PS50405">
    <property type="entry name" value="GST_CTER"/>
    <property type="match status" value="1"/>
</dbReference>
<accession>A0ABD2MZD9</accession>
<dbReference type="InterPro" id="IPR036282">
    <property type="entry name" value="Glutathione-S-Trfase_C_sf"/>
</dbReference>
<dbReference type="CDD" id="cd03177">
    <property type="entry name" value="GST_C_Delta_Epsilon"/>
    <property type="match status" value="1"/>
</dbReference>
<organism evidence="2 3">
    <name type="scientific">Cryptolaemus montrouzieri</name>
    <dbReference type="NCBI Taxonomy" id="559131"/>
    <lineage>
        <taxon>Eukaryota</taxon>
        <taxon>Metazoa</taxon>
        <taxon>Ecdysozoa</taxon>
        <taxon>Arthropoda</taxon>
        <taxon>Hexapoda</taxon>
        <taxon>Insecta</taxon>
        <taxon>Pterygota</taxon>
        <taxon>Neoptera</taxon>
        <taxon>Endopterygota</taxon>
        <taxon>Coleoptera</taxon>
        <taxon>Polyphaga</taxon>
        <taxon>Cucujiformia</taxon>
        <taxon>Coccinelloidea</taxon>
        <taxon>Coccinellidae</taxon>
        <taxon>Scymninae</taxon>
        <taxon>Scymnini</taxon>
        <taxon>Cryptolaemus</taxon>
    </lineage>
</organism>